<keyword evidence="16" id="KW-1185">Reference proteome</keyword>
<dbReference type="InterPro" id="IPR006590">
    <property type="entry name" value="RNA_pol_Rpb4/RPC9_core"/>
</dbReference>
<evidence type="ECO:0000256" key="6">
    <source>
        <dbReference type="ARBA" id="ARBA00022478"/>
    </source>
</evidence>
<dbReference type="InterPro" id="IPR005574">
    <property type="entry name" value="Rpb4/RPC9"/>
</dbReference>
<comment type="subcellular location">
    <subcellularLocation>
        <location evidence="2">Cell membrane</location>
        <topology evidence="2">Peripheral membrane protein</topology>
        <orientation evidence="2">Cytoplasmic side</orientation>
    </subcellularLocation>
    <subcellularLocation>
        <location evidence="1">Nucleus</location>
    </subcellularLocation>
</comment>
<comment type="similarity">
    <text evidence="3">Belongs to the eukaryotic RPC9 RNA polymerase subunit family.</text>
</comment>
<dbReference type="Gene3D" id="1.20.1250.40">
    <property type="match status" value="1"/>
</dbReference>
<dbReference type="GO" id="GO:0005666">
    <property type="term" value="C:RNA polymerase III complex"/>
    <property type="evidence" value="ECO:0007669"/>
    <property type="project" value="InterPro"/>
</dbReference>
<keyword evidence="7" id="KW-0472">Membrane</keyword>
<evidence type="ECO:0000256" key="7">
    <source>
        <dbReference type="ARBA" id="ARBA00023136"/>
    </source>
</evidence>
<dbReference type="FunFam" id="1.20.1250.40:FF:000002">
    <property type="entry name" value="DNA-directed RNA polymerase III subunit RPC9"/>
    <property type="match status" value="1"/>
</dbReference>
<evidence type="ECO:0000256" key="5">
    <source>
        <dbReference type="ARBA" id="ARBA00022475"/>
    </source>
</evidence>
<dbReference type="AlphaFoldDB" id="A0A8H8DGM0"/>
<evidence type="ECO:0000256" key="12">
    <source>
        <dbReference type="ARBA" id="ARBA00045808"/>
    </source>
</evidence>
<gene>
    <name evidence="15" type="ORF">BJ554DRAFT_2202</name>
</gene>
<sequence length="139" mass="15710">MEVVDARSAMLSNYEVYVVVKEHEDKRKKTATPENPVSTEAKATVEFELLRYLSEGPCRDQTPEDVRALLRGLQGFGLTKAEQLQILNHRPSQMVEIVAQIVEECEERLTTEQSEQLLELITSTLPEPDAMRIIEGPGK</sequence>
<dbReference type="PANTHER" id="PTHR15561:SF0">
    <property type="entry name" value="DNA-DIRECTED RNA POLYMERASE III SUBUNIT RPC9"/>
    <property type="match status" value="1"/>
</dbReference>
<keyword evidence="5" id="KW-1003">Cell membrane</keyword>
<dbReference type="OrthoDB" id="1746530at2759"/>
<evidence type="ECO:0000256" key="2">
    <source>
        <dbReference type="ARBA" id="ARBA00004413"/>
    </source>
</evidence>
<dbReference type="SMART" id="SM00657">
    <property type="entry name" value="RPOL4c"/>
    <property type="match status" value="1"/>
</dbReference>
<dbReference type="GO" id="GO:0005886">
    <property type="term" value="C:plasma membrane"/>
    <property type="evidence" value="ECO:0007669"/>
    <property type="project" value="UniProtKB-SubCell"/>
</dbReference>
<dbReference type="PANTHER" id="PTHR15561">
    <property type="entry name" value="CALCITONIN GENE-RELATED PEPTIDE-RECEPTOR COMPONENT PROTEIN"/>
    <property type="match status" value="1"/>
</dbReference>
<dbReference type="Pfam" id="PF03874">
    <property type="entry name" value="RNA_pol_Rpb4"/>
    <property type="match status" value="1"/>
</dbReference>
<comment type="function">
    <text evidence="10">Accessory protein for the calcitonin gene-related peptide (CGRP) receptor. It modulates CGRP responsiveness in a variety of tissues.</text>
</comment>
<evidence type="ECO:0000256" key="11">
    <source>
        <dbReference type="ARBA" id="ARBA00044007"/>
    </source>
</evidence>
<dbReference type="GO" id="GO:0006384">
    <property type="term" value="P:transcription initiation at RNA polymerase III promoter"/>
    <property type="evidence" value="ECO:0007669"/>
    <property type="project" value="InterPro"/>
</dbReference>
<feature type="domain" description="RNA polymerase Rpb4/RPC9 core" evidence="14">
    <location>
        <begin position="1"/>
        <end position="128"/>
    </location>
</feature>
<organism evidence="15 16">
    <name type="scientific">Olpidium bornovanus</name>
    <dbReference type="NCBI Taxonomy" id="278681"/>
    <lineage>
        <taxon>Eukaryota</taxon>
        <taxon>Fungi</taxon>
        <taxon>Fungi incertae sedis</taxon>
        <taxon>Olpidiomycota</taxon>
        <taxon>Olpidiomycotina</taxon>
        <taxon>Olpidiomycetes</taxon>
        <taxon>Olpidiales</taxon>
        <taxon>Olpidiaceae</taxon>
        <taxon>Olpidium</taxon>
    </lineage>
</organism>
<evidence type="ECO:0000313" key="16">
    <source>
        <dbReference type="Proteomes" id="UP000673691"/>
    </source>
</evidence>
<name>A0A8H8DGM0_9FUNG</name>
<comment type="caution">
    <text evidence="15">The sequence shown here is derived from an EMBL/GenBank/DDBJ whole genome shotgun (WGS) entry which is preliminary data.</text>
</comment>
<dbReference type="EMBL" id="JAEFCI010009606">
    <property type="protein sequence ID" value="KAG5457715.1"/>
    <property type="molecule type" value="Genomic_DNA"/>
</dbReference>
<proteinExistence type="inferred from homology"/>
<dbReference type="InterPro" id="IPR038324">
    <property type="entry name" value="Rpb4/RPC9_sf"/>
</dbReference>
<dbReference type="GO" id="GO:0000166">
    <property type="term" value="F:nucleotide binding"/>
    <property type="evidence" value="ECO:0007669"/>
    <property type="project" value="InterPro"/>
</dbReference>
<evidence type="ECO:0000256" key="1">
    <source>
        <dbReference type="ARBA" id="ARBA00004123"/>
    </source>
</evidence>
<comment type="function">
    <text evidence="12">DNA-dependent RNA polymerase catalyzes the transcription of DNA into RNA using the four ribonucleoside triphosphates as substrates. Specific peripheric component of RNA polymerase III (Pol III) which synthesizes small non-coding RNAs including 5S rRNA, snRNAs, tRNAs and miRNAs from at least 500 distinct genomic loci. With POLR3H/RPC8 forms a mobile stalk that protrudes from Pol III core and functions primarily in transcription initiation. Pol III plays a key role in sensing and limiting infection by intracellular bacteria and DNA viruses. Acts as nuclear and cytosolic DNA sensor involved in innate immune response. Can sense non-self dsDNA that serves as template for transcription into dsRNA. The non-self RNA polymerase III transcripts, such as Epstein-Barr virus-encoded RNAs (EBERs) induce type I interferon and NF-kappa-B through the RIG-I pathway.</text>
</comment>
<evidence type="ECO:0000256" key="4">
    <source>
        <dbReference type="ARBA" id="ARBA00016672"/>
    </source>
</evidence>
<evidence type="ECO:0000256" key="3">
    <source>
        <dbReference type="ARBA" id="ARBA00006898"/>
    </source>
</evidence>
<reference evidence="15 16" key="1">
    <citation type="journal article" name="Sci. Rep.">
        <title>Genome-scale phylogenetic analyses confirm Olpidium as the closest living zoosporic fungus to the non-flagellated, terrestrial fungi.</title>
        <authorList>
            <person name="Chang Y."/>
            <person name="Rochon D."/>
            <person name="Sekimoto S."/>
            <person name="Wang Y."/>
            <person name="Chovatia M."/>
            <person name="Sandor L."/>
            <person name="Salamov A."/>
            <person name="Grigoriev I.V."/>
            <person name="Stajich J.E."/>
            <person name="Spatafora J.W."/>
        </authorList>
    </citation>
    <scope>NUCLEOTIDE SEQUENCE [LARGE SCALE GENOMIC DNA]</scope>
    <source>
        <strain evidence="15">S191</strain>
    </source>
</reference>
<dbReference type="SUPFAM" id="SSF47819">
    <property type="entry name" value="HRDC-like"/>
    <property type="match status" value="1"/>
</dbReference>
<keyword evidence="6" id="KW-0240">DNA-directed RNA polymerase</keyword>
<comment type="subunit">
    <text evidence="11">Component of the RNA polymerase III complex consisting of 17 subunits: a ten-subunit horseshoe-shaped catalytic core composed of POLR3A/RPC1, POLR3B/RPC2, POLR1C/RPAC1, POLR1D/RPAC2, POLR3K/RPC10, POLR2E/RPABC1, POLR2F/RPABC2, POLR2H/RPABC3, POLR2K/RPABC4 and POLR2L/RPABC5; a mobile stalk composed of two subunits POLR3H/RPC8 and CRCP/RPC9, protruding from the core and functioning primarily in transcription initiation; and additional subunits homologous to general transcription factors of the RNA polymerase II machinery, POLR3C/RPC3-POLR3F/RPC6-POLR3G/RPC7 heterotrimer required for transcription initiation and POLR3D/RPC4-POLR3E/RPC5 heterodimer involved in both transcription initiation and termination.</text>
</comment>
<evidence type="ECO:0000259" key="14">
    <source>
        <dbReference type="SMART" id="SM00657"/>
    </source>
</evidence>
<keyword evidence="8" id="KW-0804">Transcription</keyword>
<protein>
    <recommendedName>
        <fullName evidence="4">DNA-directed RNA polymerase III subunit RPC9</fullName>
    </recommendedName>
    <alternativeName>
        <fullName evidence="13">DNA-directed RNA polymerase III subunit rpc9</fullName>
    </alternativeName>
</protein>
<dbReference type="InterPro" id="IPR038846">
    <property type="entry name" value="RPC9"/>
</dbReference>
<evidence type="ECO:0000256" key="13">
    <source>
        <dbReference type="ARBA" id="ARBA00073026"/>
    </source>
</evidence>
<evidence type="ECO:0000313" key="15">
    <source>
        <dbReference type="EMBL" id="KAG5457715.1"/>
    </source>
</evidence>
<evidence type="ECO:0000256" key="9">
    <source>
        <dbReference type="ARBA" id="ARBA00023242"/>
    </source>
</evidence>
<dbReference type="Proteomes" id="UP000673691">
    <property type="component" value="Unassembled WGS sequence"/>
</dbReference>
<evidence type="ECO:0000256" key="8">
    <source>
        <dbReference type="ARBA" id="ARBA00023163"/>
    </source>
</evidence>
<accession>A0A8H8DGM0</accession>
<dbReference type="InterPro" id="IPR010997">
    <property type="entry name" value="HRDC-like_sf"/>
</dbReference>
<keyword evidence="9" id="KW-0539">Nucleus</keyword>
<evidence type="ECO:0000256" key="10">
    <source>
        <dbReference type="ARBA" id="ARBA00043924"/>
    </source>
</evidence>